<accession>B8CXD4</accession>
<keyword evidence="5" id="KW-0547">Nucleotide-binding</keyword>
<dbReference type="PANTHER" id="PTHR13779">
    <property type="entry name" value="WERNER HELICASE-INTERACTING PROTEIN 1 FAMILY MEMBER"/>
    <property type="match status" value="1"/>
</dbReference>
<dbReference type="PANTHER" id="PTHR13779:SF7">
    <property type="entry name" value="ATPASE WRNIP1"/>
    <property type="match status" value="1"/>
</dbReference>
<comment type="similarity">
    <text evidence="2">Belongs to the AAA ATPase family. RarA/MGS1/WRNIP1 subfamily.</text>
</comment>
<dbReference type="Gene3D" id="1.10.3710.10">
    <property type="entry name" value="DNA polymerase III clamp loader subunits, C-terminal domain"/>
    <property type="match status" value="1"/>
</dbReference>
<proteinExistence type="inferred from homology"/>
<dbReference type="FunFam" id="1.20.272.10:FF:000001">
    <property type="entry name" value="Putative AAA family ATPase"/>
    <property type="match status" value="1"/>
</dbReference>
<reference evidence="8 9" key="1">
    <citation type="journal article" date="2009" name="PLoS ONE">
        <title>Genome analysis of the anaerobic thermohalophilic bacterium Halothermothrix orenii.</title>
        <authorList>
            <person name="Mavromatis K."/>
            <person name="Ivanova N."/>
            <person name="Anderson I."/>
            <person name="Lykidis A."/>
            <person name="Hooper S.D."/>
            <person name="Sun H."/>
            <person name="Kunin V."/>
            <person name="Lapidus A."/>
            <person name="Hugenholtz P."/>
            <person name="Patel B."/>
            <person name="Kyrpides N.C."/>
        </authorList>
    </citation>
    <scope>NUCLEOTIDE SEQUENCE [LARGE SCALE GENOMIC DNA]</scope>
    <source>
        <strain evidence="9">H 168 / OCM 544 / DSM 9562</strain>
    </source>
</reference>
<dbReference type="SUPFAM" id="SSF52540">
    <property type="entry name" value="P-loop containing nucleoside triphosphate hydrolases"/>
    <property type="match status" value="1"/>
</dbReference>
<evidence type="ECO:0000313" key="9">
    <source>
        <dbReference type="Proteomes" id="UP000000719"/>
    </source>
</evidence>
<dbReference type="InterPro" id="IPR032423">
    <property type="entry name" value="AAA_assoc_2"/>
</dbReference>
<dbReference type="InterPro" id="IPR021886">
    <property type="entry name" value="MgsA_C"/>
</dbReference>
<dbReference type="Pfam" id="PF12002">
    <property type="entry name" value="MgsA_C"/>
    <property type="match status" value="1"/>
</dbReference>
<dbReference type="Proteomes" id="UP000000719">
    <property type="component" value="Chromosome"/>
</dbReference>
<dbReference type="HOGENOM" id="CLU_017985_0_3_9"/>
<keyword evidence="4" id="KW-0235">DNA replication</keyword>
<dbReference type="GO" id="GO:0016887">
    <property type="term" value="F:ATP hydrolysis activity"/>
    <property type="evidence" value="ECO:0007669"/>
    <property type="project" value="InterPro"/>
</dbReference>
<dbReference type="GO" id="GO:0008047">
    <property type="term" value="F:enzyme activator activity"/>
    <property type="evidence" value="ECO:0007669"/>
    <property type="project" value="TreeGrafter"/>
</dbReference>
<evidence type="ECO:0000256" key="3">
    <source>
        <dbReference type="ARBA" id="ARBA00020776"/>
    </source>
</evidence>
<comment type="function">
    <text evidence="1">DNA-dependent ATPase that plays important roles in cellular responses to stalled DNA replication processes.</text>
</comment>
<dbReference type="GO" id="GO:0017116">
    <property type="term" value="F:single-stranded DNA helicase activity"/>
    <property type="evidence" value="ECO:0007669"/>
    <property type="project" value="TreeGrafter"/>
</dbReference>
<feature type="domain" description="AAA+ ATPase" evidence="7">
    <location>
        <begin position="53"/>
        <end position="170"/>
    </location>
</feature>
<dbReference type="Pfam" id="PF00004">
    <property type="entry name" value="AAA"/>
    <property type="match status" value="1"/>
</dbReference>
<evidence type="ECO:0000259" key="7">
    <source>
        <dbReference type="SMART" id="SM00382"/>
    </source>
</evidence>
<keyword evidence="9" id="KW-1185">Reference proteome</keyword>
<dbReference type="FunFam" id="1.10.3710.10:FF:000003">
    <property type="entry name" value="ATPase, AAA family protein"/>
    <property type="match status" value="1"/>
</dbReference>
<evidence type="ECO:0000256" key="4">
    <source>
        <dbReference type="ARBA" id="ARBA00022705"/>
    </source>
</evidence>
<name>B8CXD4_HALOH</name>
<dbReference type="InterPro" id="IPR003593">
    <property type="entry name" value="AAA+_ATPase"/>
</dbReference>
<dbReference type="Gene3D" id="1.10.8.60">
    <property type="match status" value="1"/>
</dbReference>
<dbReference type="FunFam" id="1.10.8.60:FF:000029">
    <property type="entry name" value="Replication-associated recombination protein A"/>
    <property type="match status" value="1"/>
</dbReference>
<gene>
    <name evidence="8" type="ordered locus">Hore_12030</name>
</gene>
<dbReference type="InterPro" id="IPR051314">
    <property type="entry name" value="AAA_ATPase_RarA/MGS1/WRNIP1"/>
</dbReference>
<dbReference type="EMBL" id="CP001098">
    <property type="protein sequence ID" value="ACL69953.1"/>
    <property type="molecule type" value="Genomic_DNA"/>
</dbReference>
<evidence type="ECO:0000256" key="2">
    <source>
        <dbReference type="ARBA" id="ARBA00008959"/>
    </source>
</evidence>
<dbReference type="AlphaFoldDB" id="B8CXD4"/>
<dbReference type="SMART" id="SM00382">
    <property type="entry name" value="AAA"/>
    <property type="match status" value="1"/>
</dbReference>
<dbReference type="GO" id="GO:0003677">
    <property type="term" value="F:DNA binding"/>
    <property type="evidence" value="ECO:0007669"/>
    <property type="project" value="InterPro"/>
</dbReference>
<evidence type="ECO:0000256" key="1">
    <source>
        <dbReference type="ARBA" id="ARBA00002393"/>
    </source>
</evidence>
<dbReference type="InterPro" id="IPR003959">
    <property type="entry name" value="ATPase_AAA_core"/>
</dbReference>
<evidence type="ECO:0000256" key="6">
    <source>
        <dbReference type="ARBA" id="ARBA00022840"/>
    </source>
</evidence>
<dbReference type="Pfam" id="PF16193">
    <property type="entry name" value="AAA_assoc_2"/>
    <property type="match status" value="1"/>
</dbReference>
<dbReference type="KEGG" id="hor:Hore_12030"/>
<dbReference type="FunFam" id="3.40.50.300:FF:000137">
    <property type="entry name" value="Replication-associated recombination protein A"/>
    <property type="match status" value="1"/>
</dbReference>
<evidence type="ECO:0000256" key="5">
    <source>
        <dbReference type="ARBA" id="ARBA00022741"/>
    </source>
</evidence>
<organism evidence="8 9">
    <name type="scientific">Halothermothrix orenii (strain H 168 / OCM 544 / DSM 9562)</name>
    <dbReference type="NCBI Taxonomy" id="373903"/>
    <lineage>
        <taxon>Bacteria</taxon>
        <taxon>Bacillati</taxon>
        <taxon>Bacillota</taxon>
        <taxon>Clostridia</taxon>
        <taxon>Halanaerobiales</taxon>
        <taxon>Halothermotrichaceae</taxon>
        <taxon>Halothermothrix</taxon>
    </lineage>
</organism>
<dbReference type="CDD" id="cd18139">
    <property type="entry name" value="HLD_clamp_RarA"/>
    <property type="match status" value="1"/>
</dbReference>
<evidence type="ECO:0000313" key="8">
    <source>
        <dbReference type="EMBL" id="ACL69953.1"/>
    </source>
</evidence>
<sequence>MVIINLFEQNSESNDKNRPLAYRMRPGNLDEFYGQEDVIGPGKPLRRAIEADRVQSLILYGPPGCGKTSLAQVIARKTEGKFIRINAVTSGVSKIREVIDKASKNRSLHGIKTILFIDEIHRFNKSQQDALLPAVESGTITLIGATTENPYFEVNSPLLSRSRIVRLKPLKKEDIIKILKNALNNEERGLGNYNIDISQDALQYLASIAGGDARTALNGLEIAVLTTPPDKEGIIHINKNIISESLQKKLLKYDKQGDNHYDVVSAFIKSMRGSDPDAALFWLARMLESGEDPRFIARRIIVHAAEDVGMADPMALVVATSAANAVEYVGLPEARIPLAEAVIYIATAPKSNSVITGIDAALNYVKNNDTGEVPLHLRDAHYKGARNLKHGLGYKYPHDYPYHYVKQQYVPDEVTGTEFYKPGQQGREKKIKQRLDFLKNLNSNDDVEGK</sequence>
<dbReference type="eggNOG" id="COG2256">
    <property type="taxonomic scope" value="Bacteria"/>
</dbReference>
<dbReference type="GO" id="GO:0005524">
    <property type="term" value="F:ATP binding"/>
    <property type="evidence" value="ECO:0007669"/>
    <property type="project" value="UniProtKB-KW"/>
</dbReference>
<dbReference type="STRING" id="373903.Hore_12030"/>
<dbReference type="InterPro" id="IPR008921">
    <property type="entry name" value="DNA_pol3_clamp-load_cplx_C"/>
</dbReference>
<keyword evidence="6" id="KW-0067">ATP-binding</keyword>
<dbReference type="CDD" id="cd00009">
    <property type="entry name" value="AAA"/>
    <property type="match status" value="1"/>
</dbReference>
<dbReference type="GO" id="GO:0006261">
    <property type="term" value="P:DNA-templated DNA replication"/>
    <property type="evidence" value="ECO:0007669"/>
    <property type="project" value="TreeGrafter"/>
</dbReference>
<dbReference type="SUPFAM" id="SSF48019">
    <property type="entry name" value="post-AAA+ oligomerization domain-like"/>
    <property type="match status" value="1"/>
</dbReference>
<dbReference type="Gene3D" id="3.40.50.300">
    <property type="entry name" value="P-loop containing nucleotide triphosphate hydrolases"/>
    <property type="match status" value="1"/>
</dbReference>
<dbReference type="InterPro" id="IPR027417">
    <property type="entry name" value="P-loop_NTPase"/>
</dbReference>
<protein>
    <recommendedName>
        <fullName evidence="3">Replication-associated recombination protein A</fullName>
    </recommendedName>
</protein>
<dbReference type="Gene3D" id="1.20.272.10">
    <property type="match status" value="1"/>
</dbReference>
<dbReference type="GO" id="GO:0000731">
    <property type="term" value="P:DNA synthesis involved in DNA repair"/>
    <property type="evidence" value="ECO:0007669"/>
    <property type="project" value="TreeGrafter"/>
</dbReference>